<dbReference type="AlphaFoldDB" id="A0A3M9XNS3"/>
<proteinExistence type="predicted"/>
<dbReference type="OrthoDB" id="8449893at2"/>
<keyword evidence="2" id="KW-1185">Reference proteome</keyword>
<evidence type="ECO:0000313" key="1">
    <source>
        <dbReference type="EMBL" id="RNJ49967.1"/>
    </source>
</evidence>
<comment type="caution">
    <text evidence="1">The sequence shown here is derived from an EMBL/GenBank/DDBJ whole genome shotgun (WGS) entry which is preliminary data.</text>
</comment>
<sequence length="176" mass="19704">MVEANTARRIEENVFVQRDRRADGGARRIRVTRDDVLISRRFSGISMVISVPVAAYCGVALEVQPADDGSARYVLSLAHSDPDLDILLSETQDCGAAASDWRHWAAWLGLPRVTEEDGALRSRESVGEEVAAAFARRRCETSLGKRRPRFLIRRKAGDSRRTKVVYGAEREIISYE</sequence>
<dbReference type="RefSeq" id="WP_123175926.1">
    <property type="nucleotide sequence ID" value="NZ_QWDD01000001.1"/>
</dbReference>
<dbReference type="InterPro" id="IPR046083">
    <property type="entry name" value="DUF6101"/>
</dbReference>
<gene>
    <name evidence="1" type="ORF">D1O30_10495</name>
</gene>
<dbReference type="EMBL" id="QWDD01000001">
    <property type="protein sequence ID" value="RNJ49967.1"/>
    <property type="molecule type" value="Genomic_DNA"/>
</dbReference>
<organism evidence="1 2">
    <name type="scientific">Methylocystis hirsuta</name>
    <dbReference type="NCBI Taxonomy" id="369798"/>
    <lineage>
        <taxon>Bacteria</taxon>
        <taxon>Pseudomonadati</taxon>
        <taxon>Pseudomonadota</taxon>
        <taxon>Alphaproteobacteria</taxon>
        <taxon>Hyphomicrobiales</taxon>
        <taxon>Methylocystaceae</taxon>
        <taxon>Methylocystis</taxon>
    </lineage>
</organism>
<protein>
    <submittedName>
        <fullName evidence="1">Uncharacterized protein</fullName>
    </submittedName>
</protein>
<name>A0A3M9XNS3_9HYPH</name>
<dbReference type="Proteomes" id="UP000268623">
    <property type="component" value="Unassembled WGS sequence"/>
</dbReference>
<accession>A0A3M9XNS3</accession>
<dbReference type="Pfam" id="PF19596">
    <property type="entry name" value="DUF6101"/>
    <property type="match status" value="1"/>
</dbReference>
<evidence type="ECO:0000313" key="2">
    <source>
        <dbReference type="Proteomes" id="UP000268623"/>
    </source>
</evidence>
<reference evidence="1 2" key="1">
    <citation type="submission" date="2018-08" db="EMBL/GenBank/DDBJ databases">
        <title>Genome sequence of Methylocystis hirsuta CSC1, a methanotroph able to accumulate PHAs.</title>
        <authorList>
            <person name="Bordel S."/>
            <person name="Rodriguez E."/>
            <person name="Gancedo J."/>
            <person name="Munoz R."/>
        </authorList>
    </citation>
    <scope>NUCLEOTIDE SEQUENCE [LARGE SCALE GENOMIC DNA]</scope>
    <source>
        <strain evidence="1 2">CSC1</strain>
    </source>
</reference>